<evidence type="ECO:0000256" key="1">
    <source>
        <dbReference type="ARBA" id="ARBA00004141"/>
    </source>
</evidence>
<feature type="domain" description="EamA" evidence="7">
    <location>
        <begin position="8"/>
        <end position="137"/>
    </location>
</feature>
<comment type="similarity">
    <text evidence="2">Belongs to the EamA transporter family.</text>
</comment>
<comment type="subcellular location">
    <subcellularLocation>
        <location evidence="1">Membrane</location>
        <topology evidence="1">Multi-pass membrane protein</topology>
    </subcellularLocation>
</comment>
<dbReference type="Proteomes" id="UP001252186">
    <property type="component" value="Unassembled WGS sequence"/>
</dbReference>
<feature type="domain" description="EamA" evidence="7">
    <location>
        <begin position="154"/>
        <end position="287"/>
    </location>
</feature>
<dbReference type="InterPro" id="IPR050638">
    <property type="entry name" value="AA-Vitamin_Transporters"/>
</dbReference>
<evidence type="ECO:0000256" key="6">
    <source>
        <dbReference type="SAM" id="Phobius"/>
    </source>
</evidence>
<feature type="transmembrane region" description="Helical" evidence="6">
    <location>
        <begin position="67"/>
        <end position="86"/>
    </location>
</feature>
<dbReference type="SUPFAM" id="SSF103481">
    <property type="entry name" value="Multidrug resistance efflux transporter EmrE"/>
    <property type="match status" value="2"/>
</dbReference>
<evidence type="ECO:0000256" key="4">
    <source>
        <dbReference type="ARBA" id="ARBA00022989"/>
    </source>
</evidence>
<dbReference type="Pfam" id="PF00892">
    <property type="entry name" value="EamA"/>
    <property type="match status" value="2"/>
</dbReference>
<feature type="transmembrane region" description="Helical" evidence="6">
    <location>
        <begin position="149"/>
        <end position="168"/>
    </location>
</feature>
<evidence type="ECO:0000256" key="5">
    <source>
        <dbReference type="ARBA" id="ARBA00023136"/>
    </source>
</evidence>
<name>A0ABU2Y714_9FLAO</name>
<accession>A0ABU2Y714</accession>
<evidence type="ECO:0000256" key="2">
    <source>
        <dbReference type="ARBA" id="ARBA00007362"/>
    </source>
</evidence>
<feature type="transmembrane region" description="Helical" evidence="6">
    <location>
        <begin position="270"/>
        <end position="287"/>
    </location>
</feature>
<dbReference type="InterPro" id="IPR000620">
    <property type="entry name" value="EamA_dom"/>
</dbReference>
<feature type="transmembrane region" description="Helical" evidence="6">
    <location>
        <begin position="37"/>
        <end position="55"/>
    </location>
</feature>
<keyword evidence="3 6" id="KW-0812">Transmembrane</keyword>
<evidence type="ECO:0000313" key="8">
    <source>
        <dbReference type="EMBL" id="MDT0553986.1"/>
    </source>
</evidence>
<dbReference type="InterPro" id="IPR037185">
    <property type="entry name" value="EmrE-like"/>
</dbReference>
<feature type="transmembrane region" description="Helical" evidence="6">
    <location>
        <begin position="7"/>
        <end position="25"/>
    </location>
</feature>
<feature type="transmembrane region" description="Helical" evidence="6">
    <location>
        <begin position="213"/>
        <end position="233"/>
    </location>
</feature>
<protein>
    <submittedName>
        <fullName evidence="8">EamA family transporter</fullName>
    </submittedName>
</protein>
<reference evidence="8 9" key="1">
    <citation type="submission" date="2023-09" db="EMBL/GenBank/DDBJ databases">
        <authorList>
            <person name="Rey-Velasco X."/>
        </authorList>
    </citation>
    <scope>NUCLEOTIDE SEQUENCE [LARGE SCALE GENOMIC DNA]</scope>
    <source>
        <strain evidence="8 9">P050</strain>
    </source>
</reference>
<feature type="transmembrane region" description="Helical" evidence="6">
    <location>
        <begin position="245"/>
        <end position="264"/>
    </location>
</feature>
<gene>
    <name evidence="8" type="ORF">RM519_12060</name>
</gene>
<dbReference type="RefSeq" id="WP_311594071.1">
    <property type="nucleotide sequence ID" value="NZ_JAVRHV010000007.1"/>
</dbReference>
<feature type="transmembrane region" description="Helical" evidence="6">
    <location>
        <begin position="180"/>
        <end position="201"/>
    </location>
</feature>
<feature type="transmembrane region" description="Helical" evidence="6">
    <location>
        <begin position="92"/>
        <end position="111"/>
    </location>
</feature>
<keyword evidence="4 6" id="KW-1133">Transmembrane helix</keyword>
<dbReference type="PANTHER" id="PTHR32322:SF2">
    <property type="entry name" value="EAMA DOMAIN-CONTAINING PROTEIN"/>
    <property type="match status" value="1"/>
</dbReference>
<evidence type="ECO:0000313" key="9">
    <source>
        <dbReference type="Proteomes" id="UP001252186"/>
    </source>
</evidence>
<comment type="caution">
    <text evidence="8">The sequence shown here is derived from an EMBL/GenBank/DDBJ whole genome shotgun (WGS) entry which is preliminary data.</text>
</comment>
<keyword evidence="9" id="KW-1185">Reference proteome</keyword>
<proteinExistence type="inferred from homology"/>
<evidence type="ECO:0000259" key="7">
    <source>
        <dbReference type="Pfam" id="PF00892"/>
    </source>
</evidence>
<sequence length="293" mass="31834">MNLSQNKWLILTILSLIWGSSFILIKKGLVGLSPVQLGALRVVFTGVFLFSVGYKSLKTLHKSNYKWIVLSGFIGTFFPAFLFAFAETEVDSAVVSILNSLTPLNTILIGLSVFKIGATRRQFFGVIIGFVGTAILIAAGADLNPNQNYLYAGFIILASVMYGINVNLIKRYLQNEKPLAIATGNFIPIVIPAFLILIFSGFFDSSTLQVDGIYSSIGYVLILSIFGTALAKVFFNNLVQISSPVFASSVTYVMTIVAIIWGVLDGERIGFIQIVGGAIILFGVYLANKKRGN</sequence>
<organism evidence="8 9">
    <name type="scientific">Urechidicola vernalis</name>
    <dbReference type="NCBI Taxonomy" id="3075600"/>
    <lineage>
        <taxon>Bacteria</taxon>
        <taxon>Pseudomonadati</taxon>
        <taxon>Bacteroidota</taxon>
        <taxon>Flavobacteriia</taxon>
        <taxon>Flavobacteriales</taxon>
        <taxon>Flavobacteriaceae</taxon>
        <taxon>Urechidicola</taxon>
    </lineage>
</organism>
<dbReference type="EMBL" id="JAVRHV010000007">
    <property type="protein sequence ID" value="MDT0553986.1"/>
    <property type="molecule type" value="Genomic_DNA"/>
</dbReference>
<feature type="transmembrane region" description="Helical" evidence="6">
    <location>
        <begin position="123"/>
        <end position="143"/>
    </location>
</feature>
<evidence type="ECO:0000256" key="3">
    <source>
        <dbReference type="ARBA" id="ARBA00022692"/>
    </source>
</evidence>
<keyword evidence="5 6" id="KW-0472">Membrane</keyword>
<dbReference type="PANTHER" id="PTHR32322">
    <property type="entry name" value="INNER MEMBRANE TRANSPORTER"/>
    <property type="match status" value="1"/>
</dbReference>